<proteinExistence type="predicted"/>
<keyword evidence="2" id="KW-1185">Reference proteome</keyword>
<dbReference type="EMBL" id="JAGKON010000013">
    <property type="protein sequence ID" value="MBQ0600938.1"/>
    <property type="molecule type" value="Genomic_DNA"/>
</dbReference>
<dbReference type="Proteomes" id="UP000673434">
    <property type="component" value="Unassembled WGS sequence"/>
</dbReference>
<name>A0AAP2BIQ1_KLEOX</name>
<protein>
    <submittedName>
        <fullName evidence="1">Uncharacterized protein</fullName>
    </submittedName>
</protein>
<evidence type="ECO:0000313" key="2">
    <source>
        <dbReference type="Proteomes" id="UP000673434"/>
    </source>
</evidence>
<dbReference type="RefSeq" id="WP_210846338.1">
    <property type="nucleotide sequence ID" value="NZ_JAGKON010000013.1"/>
</dbReference>
<comment type="caution">
    <text evidence="1">The sequence shown here is derived from an EMBL/GenBank/DDBJ whole genome shotgun (WGS) entry which is preliminary data.</text>
</comment>
<dbReference type="AlphaFoldDB" id="A0AAP2BIQ1"/>
<gene>
    <name evidence="1" type="ORF">J7S78_14155</name>
</gene>
<sequence length="113" mass="11666">MVSKVRISFDGKQIDVSGNNIRITGGVMYANGQQINVGEVMQPIHVTINGDIGVLETESGDVTINGNVSSVSTKNGNVSAQNVTGDITTKNGSVACGSVSGSVDTKNGNINRR</sequence>
<organism evidence="1 2">
    <name type="scientific">Klebsiella oxytoca</name>
    <dbReference type="NCBI Taxonomy" id="571"/>
    <lineage>
        <taxon>Bacteria</taxon>
        <taxon>Pseudomonadati</taxon>
        <taxon>Pseudomonadota</taxon>
        <taxon>Gammaproteobacteria</taxon>
        <taxon>Enterobacterales</taxon>
        <taxon>Enterobacteriaceae</taxon>
        <taxon>Klebsiella/Raoultella group</taxon>
        <taxon>Klebsiella</taxon>
    </lineage>
</organism>
<reference evidence="1 2" key="1">
    <citation type="submission" date="2021-03" db="EMBL/GenBank/DDBJ databases">
        <authorList>
            <person name="Stanton E."/>
        </authorList>
    </citation>
    <scope>NUCLEOTIDE SEQUENCE [LARGE SCALE GENOMIC DNA]</scope>
    <source>
        <strain evidence="1 2">2020EL-00037</strain>
    </source>
</reference>
<evidence type="ECO:0000313" key="1">
    <source>
        <dbReference type="EMBL" id="MBQ0600938.1"/>
    </source>
</evidence>
<accession>A0AAP2BIQ1</accession>